<dbReference type="AlphaFoldDB" id="A0A1M6NAV3"/>
<dbReference type="EMBL" id="FRAI01000009">
    <property type="protein sequence ID" value="SHJ92777.1"/>
    <property type="molecule type" value="Genomic_DNA"/>
</dbReference>
<sequence length="244" mass="27991">MGIKTLILQNMLNTPKITWGIQDLAKSRAMLNLVKTLEDKDFKILLQTRAGLDYFKPNLEEAKIQLAAVTALMDDIDPHNQWSPPIIHVVSYSEASHLATPDIVNESIKITQYTLQKYRTLRKQGQIEDMSKNLEIEERMYELLNSAKEIIDAIEKNILNPYSPEGFYKIFASGFLIVPYLWGDIEEFKHATYWKTKPVNGSIKVVDEDGKVIKPSKIVNYAVQNIKEVEYILKEKSLANSIFN</sequence>
<reference evidence="2" key="1">
    <citation type="submission" date="2016-11" db="EMBL/GenBank/DDBJ databases">
        <authorList>
            <person name="Varghese N."/>
            <person name="Submissions S."/>
        </authorList>
    </citation>
    <scope>NUCLEOTIDE SEQUENCE [LARGE SCALE GENOMIC DNA]</scope>
    <source>
        <strain evidence="2">DSM 14826</strain>
    </source>
</reference>
<proteinExistence type="predicted"/>
<dbReference type="Proteomes" id="UP000243547">
    <property type="component" value="Unassembled WGS sequence"/>
</dbReference>
<evidence type="ECO:0000313" key="2">
    <source>
        <dbReference type="Proteomes" id="UP000243547"/>
    </source>
</evidence>
<protein>
    <submittedName>
        <fullName evidence="1">Uncharacterized protein</fullName>
    </submittedName>
</protein>
<dbReference type="GO" id="GO:0031419">
    <property type="term" value="F:cobalamin binding"/>
    <property type="evidence" value="ECO:0007669"/>
    <property type="project" value="InterPro"/>
</dbReference>
<dbReference type="InterPro" id="IPR016176">
    <property type="entry name" value="Cbl-dep_enz_cat"/>
</dbReference>
<dbReference type="STRING" id="1120989.SAMN02745227_01092"/>
<gene>
    <name evidence="1" type="ORF">SAMN02745227_01092</name>
</gene>
<evidence type="ECO:0000313" key="1">
    <source>
        <dbReference type="EMBL" id="SHJ92777.1"/>
    </source>
</evidence>
<name>A0A1M6NAV3_9FIRM</name>
<keyword evidence="2" id="KW-1185">Reference proteome</keyword>
<dbReference type="SUPFAM" id="SSF51703">
    <property type="entry name" value="Cobalamin (vitamin B12)-dependent enzymes"/>
    <property type="match status" value="1"/>
</dbReference>
<dbReference type="GO" id="GO:0003824">
    <property type="term" value="F:catalytic activity"/>
    <property type="evidence" value="ECO:0007669"/>
    <property type="project" value="InterPro"/>
</dbReference>
<organism evidence="1 2">
    <name type="scientific">Anaerobranca californiensis DSM 14826</name>
    <dbReference type="NCBI Taxonomy" id="1120989"/>
    <lineage>
        <taxon>Bacteria</taxon>
        <taxon>Bacillati</taxon>
        <taxon>Bacillota</taxon>
        <taxon>Clostridia</taxon>
        <taxon>Eubacteriales</taxon>
        <taxon>Proteinivoracaceae</taxon>
        <taxon>Anaerobranca</taxon>
    </lineage>
</organism>
<dbReference type="RefSeq" id="WP_072906936.1">
    <property type="nucleotide sequence ID" value="NZ_FRAI01000009.1"/>
</dbReference>
<accession>A0A1M6NAV3</accession>
<dbReference type="Gene3D" id="3.20.20.240">
    <property type="entry name" value="Methylmalonyl-CoA mutase"/>
    <property type="match status" value="1"/>
</dbReference>